<evidence type="ECO:0000256" key="1">
    <source>
        <dbReference type="SAM" id="SignalP"/>
    </source>
</evidence>
<sequence length="138" mass="14966">MKAVSTLVGVLSMMAIAVAQPTSPQNISTPNHLEVRNAYEAVIEFYFDSAQCNGRSQSFTVGNLNECHNLAAGAISVQVVTVGSHFNQNVLYLRSIQNCGWSGDQSQRRFPFNELNIPGNCITGSGPFEATSFFLEST</sequence>
<gene>
    <name evidence="2" type="ORF">H2200_000630</name>
</gene>
<dbReference type="AlphaFoldDB" id="A0AA38XNT5"/>
<feature type="signal peptide" evidence="1">
    <location>
        <begin position="1"/>
        <end position="19"/>
    </location>
</feature>
<evidence type="ECO:0000313" key="3">
    <source>
        <dbReference type="Proteomes" id="UP001172673"/>
    </source>
</evidence>
<dbReference type="Proteomes" id="UP001172673">
    <property type="component" value="Unassembled WGS sequence"/>
</dbReference>
<feature type="chain" id="PRO_5041470910" description="AA1-like domain-containing protein" evidence="1">
    <location>
        <begin position="20"/>
        <end position="138"/>
    </location>
</feature>
<accession>A0AA38XNT5</accession>
<organism evidence="2 3">
    <name type="scientific">Cladophialophora chaetospira</name>
    <dbReference type="NCBI Taxonomy" id="386627"/>
    <lineage>
        <taxon>Eukaryota</taxon>
        <taxon>Fungi</taxon>
        <taxon>Dikarya</taxon>
        <taxon>Ascomycota</taxon>
        <taxon>Pezizomycotina</taxon>
        <taxon>Eurotiomycetes</taxon>
        <taxon>Chaetothyriomycetidae</taxon>
        <taxon>Chaetothyriales</taxon>
        <taxon>Herpotrichiellaceae</taxon>
        <taxon>Cladophialophora</taxon>
    </lineage>
</organism>
<keyword evidence="1" id="KW-0732">Signal</keyword>
<reference evidence="2" key="1">
    <citation type="submission" date="2022-10" db="EMBL/GenBank/DDBJ databases">
        <title>Culturing micro-colonial fungi from biological soil crusts in the Mojave desert and describing Neophaeococcomyces mojavensis, and introducing the new genera and species Taxawa tesnikishii.</title>
        <authorList>
            <person name="Kurbessoian T."/>
            <person name="Stajich J.E."/>
        </authorList>
    </citation>
    <scope>NUCLEOTIDE SEQUENCE</scope>
    <source>
        <strain evidence="2">TK_41</strain>
    </source>
</reference>
<proteinExistence type="predicted"/>
<comment type="caution">
    <text evidence="2">The sequence shown here is derived from an EMBL/GenBank/DDBJ whole genome shotgun (WGS) entry which is preliminary data.</text>
</comment>
<keyword evidence="3" id="KW-1185">Reference proteome</keyword>
<evidence type="ECO:0008006" key="4">
    <source>
        <dbReference type="Google" id="ProtNLM"/>
    </source>
</evidence>
<protein>
    <recommendedName>
        <fullName evidence="4">AA1-like domain-containing protein</fullName>
    </recommendedName>
</protein>
<dbReference type="EMBL" id="JAPDRK010000001">
    <property type="protein sequence ID" value="KAJ9616910.1"/>
    <property type="molecule type" value="Genomic_DNA"/>
</dbReference>
<evidence type="ECO:0000313" key="2">
    <source>
        <dbReference type="EMBL" id="KAJ9616910.1"/>
    </source>
</evidence>
<name>A0AA38XNT5_9EURO</name>